<dbReference type="PANTHER" id="PTHR35474">
    <property type="entry name" value="ATP PHOSPHORIBOSYLTRANSFERASE REGULATORY SUBUNIT"/>
    <property type="match status" value="1"/>
</dbReference>
<evidence type="ECO:0000313" key="2">
    <source>
        <dbReference type="EMBL" id="KAF3431365.1"/>
    </source>
</evidence>
<dbReference type="GO" id="GO:0010100">
    <property type="term" value="P:negative regulation of photomorphogenesis"/>
    <property type="evidence" value="ECO:0007669"/>
    <property type="project" value="InterPro"/>
</dbReference>
<feature type="transmembrane region" description="Helical" evidence="1">
    <location>
        <begin position="158"/>
        <end position="179"/>
    </location>
</feature>
<proteinExistence type="predicted"/>
<keyword evidence="1" id="KW-1133">Transmembrane helix</keyword>
<dbReference type="Proteomes" id="UP000796880">
    <property type="component" value="Unassembled WGS sequence"/>
</dbReference>
<dbReference type="AlphaFoldDB" id="A0A8K0GR56"/>
<evidence type="ECO:0000256" key="1">
    <source>
        <dbReference type="SAM" id="Phobius"/>
    </source>
</evidence>
<sequence length="200" mass="21628">MAGTVTLSASSPFAVVSTTELLFHSSLRSHPSSAKLSFPHHSNFLNGKLGICHHSKPSNSISEEPQESIDEAFFFDDDGLVEDDDTGDEEEDAESSIDLLLRFLQSMFKKISRRAKKATRSVLPTAISTKLVSFAVDGVLLLASLSIIKALLEVVCNLGGTVFVVILLLRVIWATVSYFQSNTTNFNQGGSSFGSTQPVT</sequence>
<keyword evidence="3" id="KW-1185">Reference proteome</keyword>
<dbReference type="EMBL" id="VOIH02000012">
    <property type="protein sequence ID" value="KAF3431365.1"/>
    <property type="molecule type" value="Genomic_DNA"/>
</dbReference>
<reference evidence="2" key="1">
    <citation type="submission" date="2020-03" db="EMBL/GenBank/DDBJ databases">
        <title>A high-quality chromosome-level genome assembly of a woody plant with both climbing and erect habits, Rhamnella rubrinervis.</title>
        <authorList>
            <person name="Lu Z."/>
            <person name="Yang Y."/>
            <person name="Zhu X."/>
            <person name="Sun Y."/>
        </authorList>
    </citation>
    <scope>NUCLEOTIDE SEQUENCE</scope>
    <source>
        <strain evidence="2">BYM</strain>
        <tissue evidence="2">Leaf</tissue>
    </source>
</reference>
<keyword evidence="1" id="KW-0472">Membrane</keyword>
<gene>
    <name evidence="2" type="ORF">FNV43_RR26096</name>
</gene>
<evidence type="ECO:0000313" key="3">
    <source>
        <dbReference type="Proteomes" id="UP000796880"/>
    </source>
</evidence>
<accession>A0A8K0GR56</accession>
<dbReference type="GO" id="GO:0009787">
    <property type="term" value="P:regulation of abscisic acid-activated signaling pathway"/>
    <property type="evidence" value="ECO:0007669"/>
    <property type="project" value="InterPro"/>
</dbReference>
<dbReference type="InterPro" id="IPR039324">
    <property type="entry name" value="SHW1"/>
</dbReference>
<dbReference type="PANTHER" id="PTHR35474:SF3">
    <property type="entry name" value="PROTEIN SHORT HYPOCOTYL IN WHITE LIGHT 1"/>
    <property type="match status" value="1"/>
</dbReference>
<name>A0A8K0GR56_9ROSA</name>
<organism evidence="2 3">
    <name type="scientific">Rhamnella rubrinervis</name>
    <dbReference type="NCBI Taxonomy" id="2594499"/>
    <lineage>
        <taxon>Eukaryota</taxon>
        <taxon>Viridiplantae</taxon>
        <taxon>Streptophyta</taxon>
        <taxon>Embryophyta</taxon>
        <taxon>Tracheophyta</taxon>
        <taxon>Spermatophyta</taxon>
        <taxon>Magnoliopsida</taxon>
        <taxon>eudicotyledons</taxon>
        <taxon>Gunneridae</taxon>
        <taxon>Pentapetalae</taxon>
        <taxon>rosids</taxon>
        <taxon>fabids</taxon>
        <taxon>Rosales</taxon>
        <taxon>Rhamnaceae</taxon>
        <taxon>rhamnoid group</taxon>
        <taxon>Rhamneae</taxon>
        <taxon>Rhamnella</taxon>
    </lineage>
</organism>
<comment type="caution">
    <text evidence="2">The sequence shown here is derived from an EMBL/GenBank/DDBJ whole genome shotgun (WGS) entry which is preliminary data.</text>
</comment>
<keyword evidence="1" id="KW-0812">Transmembrane</keyword>
<dbReference type="OrthoDB" id="1741000at2759"/>
<protein>
    <submittedName>
        <fullName evidence="2">Uncharacterized protein</fullName>
    </submittedName>
</protein>